<gene>
    <name evidence="1" type="ORF">SAMN06265373_11616</name>
</gene>
<organism evidence="1 2">
    <name type="scientific">Shimia sagamensis</name>
    <dbReference type="NCBI Taxonomy" id="1566352"/>
    <lineage>
        <taxon>Bacteria</taxon>
        <taxon>Pseudomonadati</taxon>
        <taxon>Pseudomonadota</taxon>
        <taxon>Alphaproteobacteria</taxon>
        <taxon>Rhodobacterales</taxon>
        <taxon>Roseobacteraceae</taxon>
    </lineage>
</organism>
<evidence type="ECO:0000313" key="2">
    <source>
        <dbReference type="Proteomes" id="UP001157961"/>
    </source>
</evidence>
<reference evidence="1 2" key="1">
    <citation type="submission" date="2017-05" db="EMBL/GenBank/DDBJ databases">
        <authorList>
            <person name="Varghese N."/>
            <person name="Submissions S."/>
        </authorList>
    </citation>
    <scope>NUCLEOTIDE SEQUENCE [LARGE SCALE GENOMIC DNA]</scope>
    <source>
        <strain evidence="1 2">DSM 29734</strain>
    </source>
</reference>
<accession>A0ABY1PL64</accession>
<protein>
    <submittedName>
        <fullName evidence="1">Uncharacterized protein</fullName>
    </submittedName>
</protein>
<evidence type="ECO:0000313" key="1">
    <source>
        <dbReference type="EMBL" id="SMP36417.1"/>
    </source>
</evidence>
<keyword evidence="2" id="KW-1185">Reference proteome</keyword>
<dbReference type="EMBL" id="FXTY01000016">
    <property type="protein sequence ID" value="SMP36417.1"/>
    <property type="molecule type" value="Genomic_DNA"/>
</dbReference>
<dbReference type="Proteomes" id="UP001157961">
    <property type="component" value="Unassembled WGS sequence"/>
</dbReference>
<sequence>MQGYWQAALSPEMKGAVLADWCDELEDWPQDQVRAALRDWRRRNPSKKPNPGHISEILKAWRGRDYVASLPPKQEAPRGERCGRERAKEIMAEVGFQPKRFGGEQ</sequence>
<proteinExistence type="predicted"/>
<comment type="caution">
    <text evidence="1">The sequence shown here is derived from an EMBL/GenBank/DDBJ whole genome shotgun (WGS) entry which is preliminary data.</text>
</comment>
<name>A0ABY1PL64_9RHOB</name>